<keyword evidence="1" id="KW-0812">Transmembrane</keyword>
<comment type="caution">
    <text evidence="2">The sequence shown here is derived from an EMBL/GenBank/DDBJ whole genome shotgun (WGS) entry which is preliminary data.</text>
</comment>
<name>A0ABW1ZJJ0_9DEIO</name>
<gene>
    <name evidence="2" type="ORF">ACFP90_04520</name>
</gene>
<evidence type="ECO:0000313" key="2">
    <source>
        <dbReference type="EMBL" id="MFC6659707.1"/>
    </source>
</evidence>
<reference evidence="3" key="1">
    <citation type="journal article" date="2019" name="Int. J. Syst. Evol. Microbiol.">
        <title>The Global Catalogue of Microorganisms (GCM) 10K type strain sequencing project: providing services to taxonomists for standard genome sequencing and annotation.</title>
        <authorList>
            <consortium name="The Broad Institute Genomics Platform"/>
            <consortium name="The Broad Institute Genome Sequencing Center for Infectious Disease"/>
            <person name="Wu L."/>
            <person name="Ma J."/>
        </authorList>
    </citation>
    <scope>NUCLEOTIDE SEQUENCE [LARGE SCALE GENOMIC DNA]</scope>
    <source>
        <strain evidence="3">CCUG 63830</strain>
    </source>
</reference>
<sequence length="172" mass="19155">MVTQRRTGLEEWRHAQRGAAPFFKALASSRRILIAGMGGGFDVFCGLPLYFALKAEGKAVFLANYSFTSLPYVPRPRLAQAVFEVTPDLLVTPGEYFPEYWLSRWLRTQGEPDTVYAFRKVGAAPLNTAYKALVRHLQVDTVLLVDGGTDSLMRGDEVDLGTPMKTPPAWSR</sequence>
<evidence type="ECO:0000313" key="3">
    <source>
        <dbReference type="Proteomes" id="UP001596317"/>
    </source>
</evidence>
<keyword evidence="1" id="KW-1133">Transmembrane helix</keyword>
<accession>A0ABW1ZJJ0</accession>
<dbReference type="RefSeq" id="WP_380054385.1">
    <property type="nucleotide sequence ID" value="NZ_JBHSWB010000001.1"/>
</dbReference>
<dbReference type="Proteomes" id="UP001596317">
    <property type="component" value="Unassembled WGS sequence"/>
</dbReference>
<evidence type="ECO:0000256" key="1">
    <source>
        <dbReference type="SAM" id="Phobius"/>
    </source>
</evidence>
<organism evidence="2 3">
    <name type="scientific">Deinococcus multiflagellatus</name>
    <dbReference type="NCBI Taxonomy" id="1656887"/>
    <lineage>
        <taxon>Bacteria</taxon>
        <taxon>Thermotogati</taxon>
        <taxon>Deinococcota</taxon>
        <taxon>Deinococci</taxon>
        <taxon>Deinococcales</taxon>
        <taxon>Deinococcaceae</taxon>
        <taxon>Deinococcus</taxon>
    </lineage>
</organism>
<keyword evidence="1" id="KW-0472">Membrane</keyword>
<evidence type="ECO:0008006" key="4">
    <source>
        <dbReference type="Google" id="ProtNLM"/>
    </source>
</evidence>
<feature type="transmembrane region" description="Helical" evidence="1">
    <location>
        <begin position="32"/>
        <end position="53"/>
    </location>
</feature>
<proteinExistence type="predicted"/>
<keyword evidence="3" id="KW-1185">Reference proteome</keyword>
<protein>
    <recommendedName>
        <fullName evidence="4">DUF1152 domain-containing protein</fullName>
    </recommendedName>
</protein>
<dbReference type="EMBL" id="JBHSWB010000001">
    <property type="protein sequence ID" value="MFC6659707.1"/>
    <property type="molecule type" value="Genomic_DNA"/>
</dbReference>